<evidence type="ECO:0000313" key="1">
    <source>
        <dbReference type="EMBL" id="CAF1237846.1"/>
    </source>
</evidence>
<accession>A0A814Z4H2</accession>
<dbReference type="EMBL" id="CAJNOT010001701">
    <property type="protein sequence ID" value="CAF1237846.1"/>
    <property type="molecule type" value="Genomic_DNA"/>
</dbReference>
<reference evidence="1" key="1">
    <citation type="submission" date="2021-02" db="EMBL/GenBank/DDBJ databases">
        <authorList>
            <person name="Nowell W R."/>
        </authorList>
    </citation>
    <scope>NUCLEOTIDE SEQUENCE</scope>
</reference>
<proteinExistence type="predicted"/>
<name>A0A814Z4H2_9BILA</name>
<protein>
    <submittedName>
        <fullName evidence="1">Uncharacterized protein</fullName>
    </submittedName>
</protein>
<dbReference type="Gene3D" id="3.90.176.10">
    <property type="entry name" value="Toxin ADP-ribosyltransferase, Chain A, domain 1"/>
    <property type="match status" value="2"/>
</dbReference>
<dbReference type="AlphaFoldDB" id="A0A814Z4H2"/>
<gene>
    <name evidence="1" type="ORF">ZHD862_LOCUS24715</name>
</gene>
<sequence length="248" mass="28952">MKLEQPSLVVAFKDLPHFRRQILAHNAIRLLKNSTDANGLSKEEIATIKLYVSCFFLYLPLNEALRSEQYEQIKPWFPYLKLFHNAVYKLPKRAGVHCRVTICTRLNATVLQSMYMKVQQSSLVVAFKDLSHFRRQILAHNAIRLLKNSIDAHGLSKEEIATIKLYVSCSFLYLPLNEALRSEQYEQIKPWFPYLKLFHNAIYKLPERAGIHCRLVSGNNNIDLYQVDSFVTWISNKNEKFFISINMI</sequence>
<organism evidence="1 2">
    <name type="scientific">Rotaria sordida</name>
    <dbReference type="NCBI Taxonomy" id="392033"/>
    <lineage>
        <taxon>Eukaryota</taxon>
        <taxon>Metazoa</taxon>
        <taxon>Spiralia</taxon>
        <taxon>Gnathifera</taxon>
        <taxon>Rotifera</taxon>
        <taxon>Eurotatoria</taxon>
        <taxon>Bdelloidea</taxon>
        <taxon>Philodinida</taxon>
        <taxon>Philodinidae</taxon>
        <taxon>Rotaria</taxon>
    </lineage>
</organism>
<comment type="caution">
    <text evidence="1">The sequence shown here is derived from an EMBL/GenBank/DDBJ whole genome shotgun (WGS) entry which is preliminary data.</text>
</comment>
<dbReference type="Proteomes" id="UP000663864">
    <property type="component" value="Unassembled WGS sequence"/>
</dbReference>
<evidence type="ECO:0000313" key="2">
    <source>
        <dbReference type="Proteomes" id="UP000663864"/>
    </source>
</evidence>
<dbReference type="SUPFAM" id="SSF56399">
    <property type="entry name" value="ADP-ribosylation"/>
    <property type="match status" value="1"/>
</dbReference>